<feature type="compositionally biased region" description="Gly residues" evidence="1">
    <location>
        <begin position="32"/>
        <end position="48"/>
    </location>
</feature>
<feature type="region of interest" description="Disordered" evidence="1">
    <location>
        <begin position="28"/>
        <end position="48"/>
    </location>
</feature>
<dbReference type="InterPro" id="IPR001767">
    <property type="entry name" value="Hedgehog_Hint"/>
</dbReference>
<dbReference type="PROSITE" id="PS50817">
    <property type="entry name" value="INTEIN_N_TER"/>
    <property type="match status" value="1"/>
</dbReference>
<feature type="domain" description="Hint" evidence="2">
    <location>
        <begin position="241"/>
        <end position="285"/>
    </location>
</feature>
<dbReference type="SMART" id="SM00305">
    <property type="entry name" value="HintC"/>
    <property type="match status" value="1"/>
</dbReference>
<dbReference type="Proteomes" id="UP000887578">
    <property type="component" value="Unplaced"/>
</dbReference>
<organism evidence="4 5">
    <name type="scientific">Panagrolaimus davidi</name>
    <dbReference type="NCBI Taxonomy" id="227884"/>
    <lineage>
        <taxon>Eukaryota</taxon>
        <taxon>Metazoa</taxon>
        <taxon>Ecdysozoa</taxon>
        <taxon>Nematoda</taxon>
        <taxon>Chromadorea</taxon>
        <taxon>Rhabditida</taxon>
        <taxon>Tylenchina</taxon>
        <taxon>Panagrolaimomorpha</taxon>
        <taxon>Panagrolaimoidea</taxon>
        <taxon>Panagrolaimidae</taxon>
        <taxon>Panagrolaimus</taxon>
    </lineage>
</organism>
<evidence type="ECO:0000259" key="3">
    <source>
        <dbReference type="SMART" id="SM00306"/>
    </source>
</evidence>
<dbReference type="AlphaFoldDB" id="A0A914QDM6"/>
<dbReference type="PANTHER" id="PTHR46706">
    <property type="entry name" value="PROTEIN QUA-1-RELATED"/>
    <property type="match status" value="1"/>
</dbReference>
<dbReference type="InterPro" id="IPR052140">
    <property type="entry name" value="Dev_Signal_Hedgehog-like"/>
</dbReference>
<dbReference type="InterPro" id="IPR036844">
    <property type="entry name" value="Hint_dom_sf"/>
</dbReference>
<accession>A0A914QDM6</accession>
<dbReference type="InterPro" id="IPR003586">
    <property type="entry name" value="Hint_dom_C"/>
</dbReference>
<name>A0A914QDM6_9BILA</name>
<evidence type="ECO:0000313" key="5">
    <source>
        <dbReference type="WBParaSite" id="PDA_v2.g29745.t1"/>
    </source>
</evidence>
<feature type="domain" description="Hint" evidence="3">
    <location>
        <begin position="128"/>
        <end position="239"/>
    </location>
</feature>
<dbReference type="SMART" id="SM00306">
    <property type="entry name" value="HintN"/>
    <property type="match status" value="1"/>
</dbReference>
<evidence type="ECO:0000313" key="4">
    <source>
        <dbReference type="Proteomes" id="UP000887578"/>
    </source>
</evidence>
<keyword evidence="4" id="KW-1185">Reference proteome</keyword>
<reference evidence="5" key="1">
    <citation type="submission" date="2022-11" db="UniProtKB">
        <authorList>
            <consortium name="WormBaseParasite"/>
        </authorList>
    </citation>
    <scope>IDENTIFICATION</scope>
</reference>
<dbReference type="InterPro" id="IPR003587">
    <property type="entry name" value="Hint_dom_N"/>
</dbReference>
<dbReference type="CDD" id="cd00081">
    <property type="entry name" value="Hint"/>
    <property type="match status" value="1"/>
</dbReference>
<dbReference type="GO" id="GO:0016539">
    <property type="term" value="P:intein-mediated protein splicing"/>
    <property type="evidence" value="ECO:0007669"/>
    <property type="project" value="InterPro"/>
</dbReference>
<dbReference type="SUPFAM" id="SSF51294">
    <property type="entry name" value="Hedgehog/intein (Hint) domain"/>
    <property type="match status" value="1"/>
</dbReference>
<evidence type="ECO:0000259" key="2">
    <source>
        <dbReference type="SMART" id="SM00305"/>
    </source>
</evidence>
<sequence length="343" mass="36862">MQQFPMTLQNFPMQPNFMMQFQPPQFNPGQNGFSGSGQGGVGQGGVGQGGVGQAGVGQAGVGQAGVGQGGIGQGGFGQSGFGQGGFGQGGFGQPGFGQGGAYYGAAPQYSGAYYPVGSSGFALGGGDALCFTADTIVTTMKGQKKRMDELNVNDWVLSAGVDAVGYSKINSWAHRKPNFMAEFIKFTLQNGKELKMTKKHYIYKSDCSNYGSMISVEEASKEMVYAENVSISDCLFIVQRNTKIIESRILKIEKIQERGIYSPMTNNGNIIVNDIFASCYNIVKNVKLQSSLPSFSAKIKQILSTLYYQILSNDYNFSKTEVDLIPGLKTFVEIVIKNILPNK</sequence>
<dbReference type="GO" id="GO:0016540">
    <property type="term" value="P:protein autoprocessing"/>
    <property type="evidence" value="ECO:0007669"/>
    <property type="project" value="InterPro"/>
</dbReference>
<proteinExistence type="predicted"/>
<dbReference type="WBParaSite" id="PDA_v2.g29745.t1">
    <property type="protein sequence ID" value="PDA_v2.g29745.t1"/>
    <property type="gene ID" value="PDA_v2.g29745"/>
</dbReference>
<dbReference type="Pfam" id="PF01079">
    <property type="entry name" value="Hint"/>
    <property type="match status" value="1"/>
</dbReference>
<dbReference type="Gene3D" id="2.170.16.10">
    <property type="entry name" value="Hedgehog/Intein (Hint) domain"/>
    <property type="match status" value="1"/>
</dbReference>
<evidence type="ECO:0000256" key="1">
    <source>
        <dbReference type="SAM" id="MobiDB-lite"/>
    </source>
</evidence>
<dbReference type="PANTHER" id="PTHR46706:SF7">
    <property type="entry name" value="GROUNDHOG (HEDGEHOG-LIKE FAMILY)-RELATED"/>
    <property type="match status" value="1"/>
</dbReference>
<protein>
    <submittedName>
        <fullName evidence="5">Hint domain-containing protein</fullName>
    </submittedName>
</protein>
<dbReference type="InterPro" id="IPR006141">
    <property type="entry name" value="Intein_N"/>
</dbReference>